<dbReference type="GO" id="GO:0008270">
    <property type="term" value="F:zinc ion binding"/>
    <property type="evidence" value="ECO:0007669"/>
    <property type="project" value="UniProtKB-KW"/>
</dbReference>
<dbReference type="InterPro" id="IPR036236">
    <property type="entry name" value="Znf_C2H2_sf"/>
</dbReference>
<dbReference type="InterPro" id="IPR013087">
    <property type="entry name" value="Znf_C2H2_type"/>
</dbReference>
<organism evidence="4 5">
    <name type="scientific">Musa balbisiana</name>
    <name type="common">Banana</name>
    <dbReference type="NCBI Taxonomy" id="52838"/>
    <lineage>
        <taxon>Eukaryota</taxon>
        <taxon>Viridiplantae</taxon>
        <taxon>Streptophyta</taxon>
        <taxon>Embryophyta</taxon>
        <taxon>Tracheophyta</taxon>
        <taxon>Spermatophyta</taxon>
        <taxon>Magnoliopsida</taxon>
        <taxon>Liliopsida</taxon>
        <taxon>Zingiberales</taxon>
        <taxon>Musaceae</taxon>
        <taxon>Musa</taxon>
    </lineage>
</organism>
<dbReference type="EMBL" id="PYDT01000005">
    <property type="protein sequence ID" value="THU59914.1"/>
    <property type="molecule type" value="Genomic_DNA"/>
</dbReference>
<dbReference type="AlphaFoldDB" id="A0A4S8JFF0"/>
<evidence type="ECO:0000256" key="1">
    <source>
        <dbReference type="PROSITE-ProRule" id="PRU00042"/>
    </source>
</evidence>
<feature type="region of interest" description="Disordered" evidence="2">
    <location>
        <begin position="1"/>
        <end position="117"/>
    </location>
</feature>
<dbReference type="Pfam" id="PF13912">
    <property type="entry name" value="zf-C2H2_6"/>
    <property type="match status" value="3"/>
</dbReference>
<keyword evidence="1" id="KW-0479">Metal-binding</keyword>
<dbReference type="PROSITE" id="PS00028">
    <property type="entry name" value="ZINC_FINGER_C2H2_1"/>
    <property type="match status" value="3"/>
</dbReference>
<feature type="compositionally biased region" description="Polar residues" evidence="2">
    <location>
        <begin position="373"/>
        <end position="386"/>
    </location>
</feature>
<feature type="region of interest" description="Disordered" evidence="2">
    <location>
        <begin position="140"/>
        <end position="180"/>
    </location>
</feature>
<feature type="domain" description="C2H2-type" evidence="3">
    <location>
        <begin position="270"/>
        <end position="297"/>
    </location>
</feature>
<dbReference type="PANTHER" id="PTHR47591:SF1">
    <property type="entry name" value="ZINC FINGER PROTEIN ZAT2-RELATED"/>
    <property type="match status" value="1"/>
</dbReference>
<protein>
    <recommendedName>
        <fullName evidence="3">C2H2-type domain-containing protein</fullName>
    </recommendedName>
</protein>
<keyword evidence="1" id="KW-0862">Zinc</keyword>
<evidence type="ECO:0000256" key="2">
    <source>
        <dbReference type="SAM" id="MobiDB-lite"/>
    </source>
</evidence>
<evidence type="ECO:0000313" key="4">
    <source>
        <dbReference type="EMBL" id="THU59914.1"/>
    </source>
</evidence>
<gene>
    <name evidence="4" type="ORF">C4D60_Mb07t07050</name>
</gene>
<sequence>MEAHIMEGGSHYRTQGSAVRVEDRHDEKLPSKGPRFGDGRAAVDQEVVSPDSGDTETAYGSGGVRGHQSVSSGDGELPGDEDSDDESHLRDDKTFDEGSGSSNRKHPNKGPKVPTCPECGKTFPSDKSLFGHLRCHPDRDYRGAIPPPGARKKSQSNAYSSVARGPPVTKWSTPKRGGKGAAVDEDSVVVVAKALLLLADGKPWGQETPTVEKEATETKQVMNTRFGGTDVLADRSYGNEVISSYNSGSKKRKIKEQANDSGTPTRCRRYQCSICFKTFASHQALGGHTASHNKNKSNVQEAPIAAGNGCVHIAANAVSKAATAEHRCTICNLTFSTGQALGGHMRRHFNELQNQALSSSAHSSESDKGANHGTLQNGAPSSPANSSERDKRAIRGMFEFDLNEMPDL</sequence>
<name>A0A4S8JFF0_MUSBA</name>
<accession>A0A4S8JFF0</accession>
<evidence type="ECO:0000259" key="3">
    <source>
        <dbReference type="PROSITE" id="PS50157"/>
    </source>
</evidence>
<feature type="compositionally biased region" description="Basic and acidic residues" evidence="2">
    <location>
        <begin position="20"/>
        <end position="43"/>
    </location>
</feature>
<evidence type="ECO:0000313" key="5">
    <source>
        <dbReference type="Proteomes" id="UP000317650"/>
    </source>
</evidence>
<keyword evidence="5" id="KW-1185">Reference proteome</keyword>
<dbReference type="SMART" id="SM00355">
    <property type="entry name" value="ZnF_C2H2"/>
    <property type="match status" value="3"/>
</dbReference>
<feature type="domain" description="C2H2-type" evidence="3">
    <location>
        <begin position="326"/>
        <end position="353"/>
    </location>
</feature>
<dbReference type="PANTHER" id="PTHR47591">
    <property type="entry name" value="ZINC FINGER PROTEIN ZAT2-RELATED"/>
    <property type="match status" value="1"/>
</dbReference>
<feature type="region of interest" description="Disordered" evidence="2">
    <location>
        <begin position="356"/>
        <end position="393"/>
    </location>
</feature>
<dbReference type="STRING" id="52838.A0A4S8JFF0"/>
<keyword evidence="1" id="KW-0863">Zinc-finger</keyword>
<comment type="caution">
    <text evidence="4">The sequence shown here is derived from an EMBL/GenBank/DDBJ whole genome shotgun (WGS) entry which is preliminary data.</text>
</comment>
<dbReference type="PROSITE" id="PS50157">
    <property type="entry name" value="ZINC_FINGER_C2H2_2"/>
    <property type="match status" value="3"/>
</dbReference>
<feature type="domain" description="C2H2-type" evidence="3">
    <location>
        <begin position="114"/>
        <end position="141"/>
    </location>
</feature>
<dbReference type="Gene3D" id="3.30.160.60">
    <property type="entry name" value="Classic Zinc Finger"/>
    <property type="match status" value="2"/>
</dbReference>
<dbReference type="Proteomes" id="UP000317650">
    <property type="component" value="Chromosome 7"/>
</dbReference>
<proteinExistence type="predicted"/>
<reference evidence="4 5" key="1">
    <citation type="journal article" date="2019" name="Nat. Plants">
        <title>Genome sequencing of Musa balbisiana reveals subgenome evolution and function divergence in polyploid bananas.</title>
        <authorList>
            <person name="Yao X."/>
        </authorList>
    </citation>
    <scope>NUCLEOTIDE SEQUENCE [LARGE SCALE GENOMIC DNA]</scope>
    <source>
        <strain evidence="5">cv. DH-PKW</strain>
        <tissue evidence="4">Leaves</tissue>
    </source>
</reference>
<feature type="compositionally biased region" description="Basic and acidic residues" evidence="2">
    <location>
        <begin position="86"/>
        <end position="96"/>
    </location>
</feature>
<dbReference type="SUPFAM" id="SSF57667">
    <property type="entry name" value="beta-beta-alpha zinc fingers"/>
    <property type="match status" value="2"/>
</dbReference>